<gene>
    <name evidence="2" type="ORF">Clopa_2755</name>
</gene>
<dbReference type="STRING" id="86416.Clopa_2755"/>
<accession>R4KAR1</accession>
<dbReference type="EMBL" id="CP003261">
    <property type="protein sequence ID" value="AGK97594.1"/>
    <property type="molecule type" value="Genomic_DNA"/>
</dbReference>
<evidence type="ECO:0000313" key="3">
    <source>
        <dbReference type="Proteomes" id="UP000013523"/>
    </source>
</evidence>
<keyword evidence="1" id="KW-1133">Transmembrane helix</keyword>
<dbReference type="Proteomes" id="UP000013523">
    <property type="component" value="Chromosome"/>
</dbReference>
<keyword evidence="1" id="KW-0812">Transmembrane</keyword>
<feature type="transmembrane region" description="Helical" evidence="1">
    <location>
        <begin position="15"/>
        <end position="33"/>
    </location>
</feature>
<dbReference type="HOGENOM" id="CLU_2971397_0_0_9"/>
<keyword evidence="1" id="KW-0472">Membrane</keyword>
<name>R4KAR1_CLOPA</name>
<sequence length="58" mass="6985">MIITYIGMYYNNTNLMDIGFVTFIIILIIFLIITKRYVRNSNDNSDDNIDYDKYKNTY</sequence>
<organism evidence="2 3">
    <name type="scientific">Clostridium pasteurianum BC1</name>
    <dbReference type="NCBI Taxonomy" id="86416"/>
    <lineage>
        <taxon>Bacteria</taxon>
        <taxon>Bacillati</taxon>
        <taxon>Bacillota</taxon>
        <taxon>Clostridia</taxon>
        <taxon>Eubacteriales</taxon>
        <taxon>Clostridiaceae</taxon>
        <taxon>Clostridium</taxon>
    </lineage>
</organism>
<keyword evidence="3" id="KW-1185">Reference proteome</keyword>
<dbReference type="AlphaFoldDB" id="R4KAR1"/>
<protein>
    <submittedName>
        <fullName evidence="2">Uncharacterized protein</fullName>
    </submittedName>
</protein>
<evidence type="ECO:0000256" key="1">
    <source>
        <dbReference type="SAM" id="Phobius"/>
    </source>
</evidence>
<dbReference type="KEGG" id="cpas:Clopa_2755"/>
<proteinExistence type="predicted"/>
<evidence type="ECO:0000313" key="2">
    <source>
        <dbReference type="EMBL" id="AGK97594.1"/>
    </source>
</evidence>
<reference evidence="2 3" key="1">
    <citation type="submission" date="2012-01" db="EMBL/GenBank/DDBJ databases">
        <title>Complete sequence of chromosome of Clostridium pasteurianum BC1.</title>
        <authorList>
            <consortium name="US DOE Joint Genome Institute"/>
            <person name="Lucas S."/>
            <person name="Han J."/>
            <person name="Lapidus A."/>
            <person name="Cheng J.-F."/>
            <person name="Goodwin L."/>
            <person name="Pitluck S."/>
            <person name="Peters L."/>
            <person name="Mikhailova N."/>
            <person name="Teshima H."/>
            <person name="Detter J.C."/>
            <person name="Han C."/>
            <person name="Tapia R."/>
            <person name="Land M."/>
            <person name="Hauser L."/>
            <person name="Kyrpides N."/>
            <person name="Ivanova N."/>
            <person name="Pagani I."/>
            <person name="Dunn J."/>
            <person name="Taghavi S."/>
            <person name="Francis A."/>
            <person name="van der Lelie D."/>
            <person name="Woyke T."/>
        </authorList>
    </citation>
    <scope>NUCLEOTIDE SEQUENCE [LARGE SCALE GENOMIC DNA]</scope>
    <source>
        <strain evidence="2 3">BC1</strain>
    </source>
</reference>